<keyword evidence="1" id="KW-1133">Transmembrane helix</keyword>
<gene>
    <name evidence="2" type="ORF">AXG93_4905s1400</name>
</gene>
<protein>
    <submittedName>
        <fullName evidence="2">Uncharacterized protein</fullName>
    </submittedName>
</protein>
<sequence>MGSIGAFVEITVIFALVCASAMMCIIQAGTVKPTYNIYVVDLDPKSRSLSSFDVESMLQKSGDRPEDAPFHLSGAEFEDSDLSLDMLYDSQLRTLDDADSSHGGNLSVLCWLATETTYTQDSDHTMLEWSAPCYREMQQSEDPREISEKSECHFEVSNTVAATKLATGVDDVSVAGDRHRSPLF</sequence>
<dbReference type="Proteomes" id="UP000077202">
    <property type="component" value="Unassembled WGS sequence"/>
</dbReference>
<proteinExistence type="predicted"/>
<reference evidence="2" key="1">
    <citation type="submission" date="2016-03" db="EMBL/GenBank/DDBJ databases">
        <title>Mechanisms controlling the formation of the plant cell surface in tip-growing cells are functionally conserved among land plants.</title>
        <authorList>
            <person name="Honkanen S."/>
            <person name="Jones V.A."/>
            <person name="Morieri G."/>
            <person name="Champion C."/>
            <person name="Hetherington A.J."/>
            <person name="Kelly S."/>
            <person name="Saint-Marcoux D."/>
            <person name="Proust H."/>
            <person name="Prescott H."/>
            <person name="Dolan L."/>
        </authorList>
    </citation>
    <scope>NUCLEOTIDE SEQUENCE [LARGE SCALE GENOMIC DNA]</scope>
    <source>
        <tissue evidence="2">Whole gametophyte</tissue>
    </source>
</reference>
<dbReference type="AlphaFoldDB" id="A0A176VHU0"/>
<evidence type="ECO:0000313" key="2">
    <source>
        <dbReference type="EMBL" id="OAE20440.1"/>
    </source>
</evidence>
<evidence type="ECO:0000256" key="1">
    <source>
        <dbReference type="SAM" id="Phobius"/>
    </source>
</evidence>
<dbReference type="EMBL" id="LVLJ01003617">
    <property type="protein sequence ID" value="OAE20440.1"/>
    <property type="molecule type" value="Genomic_DNA"/>
</dbReference>
<comment type="caution">
    <text evidence="2">The sequence shown here is derived from an EMBL/GenBank/DDBJ whole genome shotgun (WGS) entry which is preliminary data.</text>
</comment>
<feature type="transmembrane region" description="Helical" evidence="1">
    <location>
        <begin position="6"/>
        <end position="26"/>
    </location>
</feature>
<keyword evidence="3" id="KW-1185">Reference proteome</keyword>
<accession>A0A176VHU0</accession>
<name>A0A176VHU0_MARPO</name>
<keyword evidence="1" id="KW-0812">Transmembrane</keyword>
<evidence type="ECO:0000313" key="3">
    <source>
        <dbReference type="Proteomes" id="UP000077202"/>
    </source>
</evidence>
<organism evidence="2 3">
    <name type="scientific">Marchantia polymorpha subsp. ruderalis</name>
    <dbReference type="NCBI Taxonomy" id="1480154"/>
    <lineage>
        <taxon>Eukaryota</taxon>
        <taxon>Viridiplantae</taxon>
        <taxon>Streptophyta</taxon>
        <taxon>Embryophyta</taxon>
        <taxon>Marchantiophyta</taxon>
        <taxon>Marchantiopsida</taxon>
        <taxon>Marchantiidae</taxon>
        <taxon>Marchantiales</taxon>
        <taxon>Marchantiaceae</taxon>
        <taxon>Marchantia</taxon>
    </lineage>
</organism>
<keyword evidence="1" id="KW-0472">Membrane</keyword>